<evidence type="ECO:0000313" key="1">
    <source>
        <dbReference type="EMBL" id="EDQ98437.1"/>
    </source>
</evidence>
<accession>B0E3Z4</accession>
<keyword evidence="2" id="KW-1185">Reference proteome</keyword>
<gene>
    <name evidence="1" type="ORF">LACBIDRAFT_335965</name>
</gene>
<protein>
    <submittedName>
        <fullName evidence="1">Predicted protein</fullName>
    </submittedName>
</protein>
<dbReference type="InParanoid" id="B0E3Z4"/>
<dbReference type="GeneID" id="6086567"/>
<dbReference type="AlphaFoldDB" id="B0E3Z4"/>
<evidence type="ECO:0000313" key="2">
    <source>
        <dbReference type="Proteomes" id="UP000001194"/>
    </source>
</evidence>
<sequence>MGKKRSLKKKVWTPIIVDNTAERAERRVKRLKKLDPDPEADTRLKKCHQDQILKLLVPSYRLAIAQDQINAYFNHASLIWFLRFPDAEAEVHVHKAFLGDTEYETHIRNQRIKWLKTKLQWVAFRVPAKGGRSGSKLSSWDKELNLVIQKIAEDLPTPWDPADCEGLSGTYHFYDKTWAFACTVFSIPPTISFLPTTFFISPWQ</sequence>
<dbReference type="EMBL" id="DS547287">
    <property type="protein sequence ID" value="EDQ98437.1"/>
    <property type="molecule type" value="Genomic_DNA"/>
</dbReference>
<dbReference type="KEGG" id="lbc:LACBIDRAFT_335965"/>
<dbReference type="Proteomes" id="UP000001194">
    <property type="component" value="Unassembled WGS sequence"/>
</dbReference>
<dbReference type="RefSeq" id="XP_001890911.1">
    <property type="nucleotide sequence ID" value="XM_001890876.1"/>
</dbReference>
<dbReference type="HOGENOM" id="CLU_1343475_0_0_1"/>
<organism evidence="2">
    <name type="scientific">Laccaria bicolor (strain S238N-H82 / ATCC MYA-4686)</name>
    <name type="common">Bicoloured deceiver</name>
    <name type="synonym">Laccaria laccata var. bicolor</name>
    <dbReference type="NCBI Taxonomy" id="486041"/>
    <lineage>
        <taxon>Eukaryota</taxon>
        <taxon>Fungi</taxon>
        <taxon>Dikarya</taxon>
        <taxon>Basidiomycota</taxon>
        <taxon>Agaricomycotina</taxon>
        <taxon>Agaricomycetes</taxon>
        <taxon>Agaricomycetidae</taxon>
        <taxon>Agaricales</taxon>
        <taxon>Agaricineae</taxon>
        <taxon>Hydnangiaceae</taxon>
        <taxon>Laccaria</taxon>
    </lineage>
</organism>
<name>B0E3Z4_LACBS</name>
<proteinExistence type="predicted"/>
<reference evidence="1 2" key="1">
    <citation type="journal article" date="2008" name="Nature">
        <title>The genome of Laccaria bicolor provides insights into mycorrhizal symbiosis.</title>
        <authorList>
            <person name="Martin F."/>
            <person name="Aerts A."/>
            <person name="Ahren D."/>
            <person name="Brun A."/>
            <person name="Danchin E.G.J."/>
            <person name="Duchaussoy F."/>
            <person name="Gibon J."/>
            <person name="Kohler A."/>
            <person name="Lindquist E."/>
            <person name="Pereda V."/>
            <person name="Salamov A."/>
            <person name="Shapiro H.J."/>
            <person name="Wuyts J."/>
            <person name="Blaudez D."/>
            <person name="Buee M."/>
            <person name="Brokstein P."/>
            <person name="Canbaeck B."/>
            <person name="Cohen D."/>
            <person name="Courty P.E."/>
            <person name="Coutinho P.M."/>
            <person name="Delaruelle C."/>
            <person name="Detter J.C."/>
            <person name="Deveau A."/>
            <person name="DiFazio S."/>
            <person name="Duplessis S."/>
            <person name="Fraissinet-Tachet L."/>
            <person name="Lucic E."/>
            <person name="Frey-Klett P."/>
            <person name="Fourrey C."/>
            <person name="Feussner I."/>
            <person name="Gay G."/>
            <person name="Grimwood J."/>
            <person name="Hoegger P.J."/>
            <person name="Jain P."/>
            <person name="Kilaru S."/>
            <person name="Labbe J."/>
            <person name="Lin Y.C."/>
            <person name="Legue V."/>
            <person name="Le Tacon F."/>
            <person name="Marmeisse R."/>
            <person name="Melayah D."/>
            <person name="Montanini B."/>
            <person name="Muratet M."/>
            <person name="Nehls U."/>
            <person name="Niculita-Hirzel H."/>
            <person name="Oudot-Le Secq M.P."/>
            <person name="Peter M."/>
            <person name="Quesneville H."/>
            <person name="Rajashekar B."/>
            <person name="Reich M."/>
            <person name="Rouhier N."/>
            <person name="Schmutz J."/>
            <person name="Yin T."/>
            <person name="Chalot M."/>
            <person name="Henrissat B."/>
            <person name="Kuees U."/>
            <person name="Lucas S."/>
            <person name="Van de Peer Y."/>
            <person name="Podila G.K."/>
            <person name="Polle A."/>
            <person name="Pukkila P.J."/>
            <person name="Richardson P.M."/>
            <person name="Rouze P."/>
            <person name="Sanders I.R."/>
            <person name="Stajich J.E."/>
            <person name="Tunlid A."/>
            <person name="Tuskan G."/>
            <person name="Grigoriev I.V."/>
        </authorList>
    </citation>
    <scope>NUCLEOTIDE SEQUENCE [LARGE SCALE GENOMIC DNA]</scope>
    <source>
        <strain evidence="2">S238N-H82 / ATCC MYA-4686</strain>
    </source>
</reference>